<evidence type="ECO:0000313" key="2">
    <source>
        <dbReference type="Proteomes" id="UP000878956"/>
    </source>
</evidence>
<organism evidence="1 2">
    <name type="scientific">Clostridioides difficile</name>
    <name type="common">Peptoclostridium difficile</name>
    <dbReference type="NCBI Taxonomy" id="1496"/>
    <lineage>
        <taxon>Bacteria</taxon>
        <taxon>Bacillati</taxon>
        <taxon>Bacillota</taxon>
        <taxon>Clostridia</taxon>
        <taxon>Peptostreptococcales</taxon>
        <taxon>Peptostreptococcaceae</taxon>
        <taxon>Clostridioides</taxon>
    </lineage>
</organism>
<gene>
    <name evidence="1" type="ORF">KRM00_004211</name>
</gene>
<protein>
    <submittedName>
        <fullName evidence="1">Uncharacterized protein</fullName>
    </submittedName>
</protein>
<proteinExistence type="predicted"/>
<comment type="caution">
    <text evidence="1">The sequence shown here is derived from an EMBL/GenBank/DDBJ whole genome shotgun (WGS) entry which is preliminary data.</text>
</comment>
<sequence>MLDYKLEQTISNSIEANNIVNLADVVNIDFDKVCVYYSYAMFKLGKGEVGNIKEISKNNFSYIVFLDEDGEAIKSIVLNKKYDILGNRSYMEYSKKDSLFKFKKVKGINEYHYELDKAF</sequence>
<reference evidence="1" key="2">
    <citation type="submission" date="2021-06" db="EMBL/GenBank/DDBJ databases">
        <authorList>
            <consortium name="NCBI Pathogen Detection Project"/>
        </authorList>
    </citation>
    <scope>NUCLEOTIDE SEQUENCE</scope>
    <source>
        <strain evidence="1">HN1000</strain>
    </source>
</reference>
<dbReference type="EMBL" id="DAEPXK010000121">
    <property type="protein sequence ID" value="HBH1544633.1"/>
    <property type="molecule type" value="Genomic_DNA"/>
</dbReference>
<reference evidence="1" key="1">
    <citation type="journal article" date="2018" name="Genome Biol.">
        <title>SKESA: strategic k-mer extension for scrupulous assemblies.</title>
        <authorList>
            <person name="Souvorov A."/>
            <person name="Agarwala R."/>
            <person name="Lipman D.J."/>
        </authorList>
    </citation>
    <scope>NUCLEOTIDE SEQUENCE</scope>
    <source>
        <strain evidence="1">HN1000</strain>
    </source>
</reference>
<name>A0AAN5VRV9_CLODI</name>
<evidence type="ECO:0000313" key="1">
    <source>
        <dbReference type="EMBL" id="HBH1544633.1"/>
    </source>
</evidence>
<dbReference type="AlphaFoldDB" id="A0AAN5VRV9"/>
<dbReference type="Proteomes" id="UP000878956">
    <property type="component" value="Unassembled WGS sequence"/>
</dbReference>
<accession>A0AAN5VRV9</accession>